<dbReference type="Pfam" id="PF09351">
    <property type="entry name" value="DUF1993"/>
    <property type="match status" value="1"/>
</dbReference>
<proteinExistence type="predicted"/>
<sequence>MSGISIYDIAIPTFTKGLNALEHILRTAERFAEENGLDANATYPNARLIEDQNPLIFQVQNVTKTIKINIDRLTGVESEPFEDDEQAFNDLYARINATRELLKTVEPGVSNARANVLVDLLAGGKPIQLSVKDAIIGHGIPNFIFHITTGYSILRAKGVPLGKADFICSFVGL</sequence>
<gene>
    <name evidence="1" type="ORF">B0H63DRAFT_489612</name>
</gene>
<dbReference type="PANTHER" id="PTHR36922:SF1">
    <property type="entry name" value="DUF1993 DOMAIN-CONTAINING PROTEIN"/>
    <property type="match status" value="1"/>
</dbReference>
<reference evidence="1" key="2">
    <citation type="submission" date="2023-06" db="EMBL/GenBank/DDBJ databases">
        <authorList>
            <consortium name="Lawrence Berkeley National Laboratory"/>
            <person name="Haridas S."/>
            <person name="Hensen N."/>
            <person name="Bonometti L."/>
            <person name="Westerberg I."/>
            <person name="Brannstrom I.O."/>
            <person name="Guillou S."/>
            <person name="Cros-Aarteil S."/>
            <person name="Calhoun S."/>
            <person name="Kuo A."/>
            <person name="Mondo S."/>
            <person name="Pangilinan J."/>
            <person name="Riley R."/>
            <person name="LaButti K."/>
            <person name="Andreopoulos B."/>
            <person name="Lipzen A."/>
            <person name="Chen C."/>
            <person name="Yanf M."/>
            <person name="Daum C."/>
            <person name="Ng V."/>
            <person name="Clum A."/>
            <person name="Steindorff A."/>
            <person name="Ohm R."/>
            <person name="Martin F."/>
            <person name="Silar P."/>
            <person name="Natvig D."/>
            <person name="Lalanne C."/>
            <person name="Gautier V."/>
            <person name="Ament-velasquez S.L."/>
            <person name="Kruys A."/>
            <person name="Hutchinson M.I."/>
            <person name="Powell A.J."/>
            <person name="Barry K."/>
            <person name="Miller A.N."/>
            <person name="Grigoriev I.V."/>
            <person name="Debuchy R."/>
            <person name="Gladieux P."/>
            <person name="Thoren M.H."/>
            <person name="Johannesson H."/>
        </authorList>
    </citation>
    <scope>NUCLEOTIDE SEQUENCE</scope>
    <source>
        <strain evidence="1">CBS 232.78</strain>
    </source>
</reference>
<dbReference type="SUPFAM" id="SSF109854">
    <property type="entry name" value="DinB/YfiT-like putative metalloenzymes"/>
    <property type="match status" value="1"/>
</dbReference>
<evidence type="ECO:0000313" key="1">
    <source>
        <dbReference type="EMBL" id="KAK3367672.1"/>
    </source>
</evidence>
<dbReference type="PANTHER" id="PTHR36922">
    <property type="entry name" value="BLL2446 PROTEIN"/>
    <property type="match status" value="1"/>
</dbReference>
<dbReference type="AlphaFoldDB" id="A0AAE0K130"/>
<name>A0AAE0K130_9PEZI</name>
<dbReference type="InterPro" id="IPR034660">
    <property type="entry name" value="DinB/YfiT-like"/>
</dbReference>
<evidence type="ECO:0000313" key="2">
    <source>
        <dbReference type="Proteomes" id="UP001285441"/>
    </source>
</evidence>
<reference evidence="1" key="1">
    <citation type="journal article" date="2023" name="Mol. Phylogenet. Evol.">
        <title>Genome-scale phylogeny and comparative genomics of the fungal order Sordariales.</title>
        <authorList>
            <person name="Hensen N."/>
            <person name="Bonometti L."/>
            <person name="Westerberg I."/>
            <person name="Brannstrom I.O."/>
            <person name="Guillou S."/>
            <person name="Cros-Aarteil S."/>
            <person name="Calhoun S."/>
            <person name="Haridas S."/>
            <person name="Kuo A."/>
            <person name="Mondo S."/>
            <person name="Pangilinan J."/>
            <person name="Riley R."/>
            <person name="LaButti K."/>
            <person name="Andreopoulos B."/>
            <person name="Lipzen A."/>
            <person name="Chen C."/>
            <person name="Yan M."/>
            <person name="Daum C."/>
            <person name="Ng V."/>
            <person name="Clum A."/>
            <person name="Steindorff A."/>
            <person name="Ohm R.A."/>
            <person name="Martin F."/>
            <person name="Silar P."/>
            <person name="Natvig D.O."/>
            <person name="Lalanne C."/>
            <person name="Gautier V."/>
            <person name="Ament-Velasquez S.L."/>
            <person name="Kruys A."/>
            <person name="Hutchinson M.I."/>
            <person name="Powell A.J."/>
            <person name="Barry K."/>
            <person name="Miller A.N."/>
            <person name="Grigoriev I.V."/>
            <person name="Debuchy R."/>
            <person name="Gladieux P."/>
            <person name="Hiltunen Thoren M."/>
            <person name="Johannesson H."/>
        </authorList>
    </citation>
    <scope>NUCLEOTIDE SEQUENCE</scope>
    <source>
        <strain evidence="1">CBS 232.78</strain>
    </source>
</reference>
<comment type="caution">
    <text evidence="1">The sequence shown here is derived from an EMBL/GenBank/DDBJ whole genome shotgun (WGS) entry which is preliminary data.</text>
</comment>
<keyword evidence="2" id="KW-1185">Reference proteome</keyword>
<dbReference type="Proteomes" id="UP001285441">
    <property type="component" value="Unassembled WGS sequence"/>
</dbReference>
<accession>A0AAE0K130</accession>
<dbReference type="Gene3D" id="1.20.120.450">
    <property type="entry name" value="dinb family like domain"/>
    <property type="match status" value="1"/>
</dbReference>
<organism evidence="1 2">
    <name type="scientific">Podospora didyma</name>
    <dbReference type="NCBI Taxonomy" id="330526"/>
    <lineage>
        <taxon>Eukaryota</taxon>
        <taxon>Fungi</taxon>
        <taxon>Dikarya</taxon>
        <taxon>Ascomycota</taxon>
        <taxon>Pezizomycotina</taxon>
        <taxon>Sordariomycetes</taxon>
        <taxon>Sordariomycetidae</taxon>
        <taxon>Sordariales</taxon>
        <taxon>Podosporaceae</taxon>
        <taxon>Podospora</taxon>
    </lineage>
</organism>
<dbReference type="InterPro" id="IPR018531">
    <property type="entry name" value="DUF1993"/>
</dbReference>
<protein>
    <submittedName>
        <fullName evidence="1">Helix-turn-helix-domain-containing protein type</fullName>
    </submittedName>
</protein>
<dbReference type="EMBL" id="JAULSW010000011">
    <property type="protein sequence ID" value="KAK3367672.1"/>
    <property type="molecule type" value="Genomic_DNA"/>
</dbReference>